<comment type="similarity">
    <text evidence="1">Belongs to the glycosyl hydrolase 30 family.</text>
</comment>
<dbReference type="PANTHER" id="PTHR11069:SF23">
    <property type="entry name" value="LYSOSOMAL ACID GLUCOSYLCERAMIDASE"/>
    <property type="match status" value="1"/>
</dbReference>
<accession>A0ABD3MHS1</accession>
<feature type="domain" description="Glycosyl hydrolase family 30 TIM-barrel" evidence="6">
    <location>
        <begin position="196"/>
        <end position="459"/>
    </location>
</feature>
<dbReference type="SUPFAM" id="SSF51445">
    <property type="entry name" value="(Trans)glycosidases"/>
    <property type="match status" value="1"/>
</dbReference>
<reference evidence="7 8" key="1">
    <citation type="submission" date="2024-10" db="EMBL/GenBank/DDBJ databases">
        <title>Updated reference genomes for cyclostephanoid diatoms.</title>
        <authorList>
            <person name="Roberts W.R."/>
            <person name="Alverson A.J."/>
        </authorList>
    </citation>
    <scope>NUCLEOTIDE SEQUENCE [LARGE SCALE GENOMIC DNA]</scope>
    <source>
        <strain evidence="7 8">AJA232-27</strain>
    </source>
</reference>
<gene>
    <name evidence="7" type="ORF">ACHAWU_009064</name>
</gene>
<dbReference type="GO" id="GO:0016787">
    <property type="term" value="F:hydrolase activity"/>
    <property type="evidence" value="ECO:0007669"/>
    <property type="project" value="UniProtKB-KW"/>
</dbReference>
<evidence type="ECO:0000256" key="5">
    <source>
        <dbReference type="SAM" id="Phobius"/>
    </source>
</evidence>
<dbReference type="InterPro" id="IPR017853">
    <property type="entry name" value="GH"/>
</dbReference>
<keyword evidence="5" id="KW-0472">Membrane</keyword>
<dbReference type="Proteomes" id="UP001530293">
    <property type="component" value="Unassembled WGS sequence"/>
</dbReference>
<evidence type="ECO:0000259" key="6">
    <source>
        <dbReference type="Pfam" id="PF02055"/>
    </source>
</evidence>
<keyword evidence="8" id="KW-1185">Reference proteome</keyword>
<dbReference type="EMBL" id="JALLBG020000118">
    <property type="protein sequence ID" value="KAL3763640.1"/>
    <property type="molecule type" value="Genomic_DNA"/>
</dbReference>
<dbReference type="PROSITE" id="PS50231">
    <property type="entry name" value="RICIN_B_LECTIN"/>
    <property type="match status" value="1"/>
</dbReference>
<dbReference type="Gene3D" id="3.20.20.80">
    <property type="entry name" value="Glycosidases"/>
    <property type="match status" value="1"/>
</dbReference>
<dbReference type="AlphaFoldDB" id="A0ABD3MHS1"/>
<evidence type="ECO:0000256" key="1">
    <source>
        <dbReference type="ARBA" id="ARBA00005382"/>
    </source>
</evidence>
<keyword evidence="2" id="KW-0732">Signal</keyword>
<dbReference type="InterPro" id="IPR001139">
    <property type="entry name" value="Glyco_hydro_30"/>
</dbReference>
<proteinExistence type="inferred from homology"/>
<keyword evidence="5" id="KW-0812">Transmembrane</keyword>
<dbReference type="Pfam" id="PF02055">
    <property type="entry name" value="Glyco_hydro_30"/>
    <property type="match status" value="2"/>
</dbReference>
<protein>
    <recommendedName>
        <fullName evidence="6">Glycosyl hydrolase family 30 TIM-barrel domain-containing protein</fullName>
    </recommendedName>
</protein>
<evidence type="ECO:0000313" key="7">
    <source>
        <dbReference type="EMBL" id="KAL3763640.1"/>
    </source>
</evidence>
<keyword evidence="3" id="KW-0378">Hydrolase</keyword>
<keyword evidence="5" id="KW-1133">Transmembrane helix</keyword>
<dbReference type="PANTHER" id="PTHR11069">
    <property type="entry name" value="GLUCOSYLCERAMIDASE"/>
    <property type="match status" value="1"/>
</dbReference>
<feature type="region of interest" description="Disordered" evidence="4">
    <location>
        <begin position="1"/>
        <end position="50"/>
    </location>
</feature>
<feature type="transmembrane region" description="Helical" evidence="5">
    <location>
        <begin position="51"/>
        <end position="69"/>
    </location>
</feature>
<evidence type="ECO:0000256" key="2">
    <source>
        <dbReference type="ARBA" id="ARBA00022729"/>
    </source>
</evidence>
<feature type="region of interest" description="Disordered" evidence="4">
    <location>
        <begin position="156"/>
        <end position="177"/>
    </location>
</feature>
<sequence>MSSYQSIPTADAVASSIEGDEQPLELSPQESSTSSDDNDNTNRSHPRRSGGVVMVTAASATLLLLLAFLSGRSYSSSLGYETNLDDMNNIQKDNVPNRLCEIYHDPTSRSNKDKTATTNVIRLIETSFGEPSQPWQEVPCIHRYNRRFLLDSLLSSSSSSVPQQRRQQQQQTSSSRPSALINVDFTNIVFQNRQPILGFGGAFTEASALNFWSLNEKGRNATLELLFGKDGLGYSLGRTHINSCDFSVDSYSFDNTEDDFNLDDFDNEVTHDLDSGMVDMMLLATNTVKESYPKEVEEYGMRIIASPWSPPAWMKGPTDKDVQGAKHAANMTGSADGAPVCLRDGVGSDSEYAKSWALYFSKFISAYSNHGIDFYGVTIQNEPEFPAPWEACAIDIISEGEFIANHLGPTLAESHPNTKILIFDHNKDHMVKWAQYLLNSDHPASKFIDGTAHHWYAGGMDRLLDGAQGAPNMHRMLSELDVMDVDKDHILLNSEACHCILVYCFSPSRHVSIERTSPSTGYAGGDMSIAWARASRNVHTLLSDLAAGSNGFIEWNLILDSVGGPNHLGNMCDSPLLAVPHRAADSNGSIPEQLDFELAGHPFGKVHGDGKTREELNAEGVPAKYLDLGIVVQPMYYYVGHITRFVRPGSRAVHALVDGSVGGPKSRTFRPTEADVPGGGINDLARIGIEATLWPCEGSTRQEWLLNDEKQLQVFGHDWLGVPTTSCLGMKADKDFGGLMLSSCNATDGTSGYYEVVPVPEKDRVRIVLQNSKVVSKISCLVVQPLRNNGGAYGPRGGAQVNIGNCDEPWAEWVFDTPTGEIYSTALGNYVCLTTGWPFLQAGAFDTSATGNSAKVAVILNEAGEAANYIFKNKGSILLTASIPPHSVQTITFG</sequence>
<evidence type="ECO:0000256" key="3">
    <source>
        <dbReference type="ARBA" id="ARBA00022801"/>
    </source>
</evidence>
<comment type="caution">
    <text evidence="7">The sequence shown here is derived from an EMBL/GenBank/DDBJ whole genome shotgun (WGS) entry which is preliminary data.</text>
</comment>
<dbReference type="PRINTS" id="PR00843">
    <property type="entry name" value="GLHYDRLASE30"/>
</dbReference>
<feature type="domain" description="Glycosyl hydrolase family 30 TIM-barrel" evidence="6">
    <location>
        <begin position="530"/>
        <end position="582"/>
    </location>
</feature>
<organism evidence="7 8">
    <name type="scientific">Discostella pseudostelligera</name>
    <dbReference type="NCBI Taxonomy" id="259834"/>
    <lineage>
        <taxon>Eukaryota</taxon>
        <taxon>Sar</taxon>
        <taxon>Stramenopiles</taxon>
        <taxon>Ochrophyta</taxon>
        <taxon>Bacillariophyta</taxon>
        <taxon>Coscinodiscophyceae</taxon>
        <taxon>Thalassiosirophycidae</taxon>
        <taxon>Stephanodiscales</taxon>
        <taxon>Stephanodiscaceae</taxon>
        <taxon>Discostella</taxon>
    </lineage>
</organism>
<evidence type="ECO:0000256" key="4">
    <source>
        <dbReference type="SAM" id="MobiDB-lite"/>
    </source>
</evidence>
<evidence type="ECO:0000313" key="8">
    <source>
        <dbReference type="Proteomes" id="UP001530293"/>
    </source>
</evidence>
<dbReference type="InterPro" id="IPR033453">
    <property type="entry name" value="Glyco_hydro_30_TIM-barrel"/>
</dbReference>
<name>A0ABD3MHS1_9STRA</name>